<dbReference type="InterPro" id="IPR029068">
    <property type="entry name" value="Glyas_Bleomycin-R_OHBP_Dase"/>
</dbReference>
<dbReference type="AlphaFoldDB" id="A0A2P2DX78"/>
<evidence type="ECO:0008006" key="3">
    <source>
        <dbReference type="Google" id="ProtNLM"/>
    </source>
</evidence>
<evidence type="ECO:0000313" key="2">
    <source>
        <dbReference type="Proteomes" id="UP000245133"/>
    </source>
</evidence>
<proteinExistence type="predicted"/>
<dbReference type="EMBL" id="BFBB01000002">
    <property type="protein sequence ID" value="GBF49231.1"/>
    <property type="molecule type" value="Genomic_DNA"/>
</dbReference>
<name>A0A2P2DX78_9LEPT</name>
<protein>
    <recommendedName>
        <fullName evidence="3">Glyoxalase-like domain protein</fullName>
    </recommendedName>
</protein>
<sequence length="124" mass="14373">MEPGYKGMDSFQFYAFNLLANPDARKAAELYHSIFGFPILMANESHAELEIHTGTRLIFSRPKKLCPVEPGTLTLLCKDFFLEGLSEFQIESKATETYWSFLDPWNNRIWLYISQELSLTKVQK</sequence>
<reference evidence="1 2" key="1">
    <citation type="submission" date="2018-02" db="EMBL/GenBank/DDBJ databases">
        <title>Novel Leptospira species isolated from soil and water in Japan.</title>
        <authorList>
            <person name="Nakao R."/>
            <person name="Masuzawa T."/>
        </authorList>
    </citation>
    <scope>NUCLEOTIDE SEQUENCE [LARGE SCALE GENOMIC DNA]</scope>
    <source>
        <strain evidence="1 2">YH101</strain>
    </source>
</reference>
<comment type="caution">
    <text evidence="1">The sequence shown here is derived from an EMBL/GenBank/DDBJ whole genome shotgun (WGS) entry which is preliminary data.</text>
</comment>
<organism evidence="1 2">
    <name type="scientific">Leptospira ryugenii</name>
    <dbReference type="NCBI Taxonomy" id="1917863"/>
    <lineage>
        <taxon>Bacteria</taxon>
        <taxon>Pseudomonadati</taxon>
        <taxon>Spirochaetota</taxon>
        <taxon>Spirochaetia</taxon>
        <taxon>Leptospirales</taxon>
        <taxon>Leptospiraceae</taxon>
        <taxon>Leptospira</taxon>
    </lineage>
</organism>
<dbReference type="SUPFAM" id="SSF54593">
    <property type="entry name" value="Glyoxalase/Bleomycin resistance protein/Dihydroxybiphenyl dioxygenase"/>
    <property type="match status" value="1"/>
</dbReference>
<gene>
    <name evidence="1" type="ORF">LPTSP4_07410</name>
</gene>
<keyword evidence="2" id="KW-1185">Reference proteome</keyword>
<evidence type="ECO:0000313" key="1">
    <source>
        <dbReference type="EMBL" id="GBF49231.1"/>
    </source>
</evidence>
<dbReference type="Proteomes" id="UP000245133">
    <property type="component" value="Unassembled WGS sequence"/>
</dbReference>
<accession>A0A2P2DX78</accession>